<dbReference type="VEuPathDB" id="FungiDB:Z518_03465"/>
<dbReference type="HOGENOM" id="CLU_880411_0_0_1"/>
<evidence type="ECO:0000256" key="4">
    <source>
        <dbReference type="ARBA" id="ARBA00023002"/>
    </source>
</evidence>
<organism evidence="7 8">
    <name type="scientific">Rhinocladiella mackenziei CBS 650.93</name>
    <dbReference type="NCBI Taxonomy" id="1442369"/>
    <lineage>
        <taxon>Eukaryota</taxon>
        <taxon>Fungi</taxon>
        <taxon>Dikarya</taxon>
        <taxon>Ascomycota</taxon>
        <taxon>Pezizomycotina</taxon>
        <taxon>Eurotiomycetes</taxon>
        <taxon>Chaetothyriomycetidae</taxon>
        <taxon>Chaetothyriales</taxon>
        <taxon>Herpotrichiellaceae</taxon>
        <taxon>Rhinocladiella</taxon>
    </lineage>
</organism>
<dbReference type="RefSeq" id="XP_013275944.1">
    <property type="nucleotide sequence ID" value="XM_013420490.1"/>
</dbReference>
<dbReference type="GO" id="GO:0005506">
    <property type="term" value="F:iron ion binding"/>
    <property type="evidence" value="ECO:0007669"/>
    <property type="project" value="InterPro"/>
</dbReference>
<evidence type="ECO:0000256" key="2">
    <source>
        <dbReference type="ARBA" id="ARBA00010617"/>
    </source>
</evidence>
<keyword evidence="3" id="KW-0479">Metal-binding</keyword>
<dbReference type="STRING" id="1442369.A0A0D2HE13"/>
<dbReference type="InterPro" id="IPR001128">
    <property type="entry name" value="Cyt_P450"/>
</dbReference>
<dbReference type="PANTHER" id="PTHR46300">
    <property type="entry name" value="P450, PUTATIVE (EUROFUNG)-RELATED-RELATED"/>
    <property type="match status" value="1"/>
</dbReference>
<comment type="cofactor">
    <cofactor evidence="1">
        <name>heme</name>
        <dbReference type="ChEBI" id="CHEBI:30413"/>
    </cofactor>
</comment>
<evidence type="ECO:0000256" key="6">
    <source>
        <dbReference type="ARBA" id="ARBA00023033"/>
    </source>
</evidence>
<dbReference type="SUPFAM" id="SSF48264">
    <property type="entry name" value="Cytochrome P450"/>
    <property type="match status" value="1"/>
</dbReference>
<proteinExistence type="inferred from homology"/>
<dbReference type="OrthoDB" id="1103324at2759"/>
<dbReference type="GO" id="GO:0020037">
    <property type="term" value="F:heme binding"/>
    <property type="evidence" value="ECO:0007669"/>
    <property type="project" value="InterPro"/>
</dbReference>
<dbReference type="Pfam" id="PF00067">
    <property type="entry name" value="p450"/>
    <property type="match status" value="1"/>
</dbReference>
<protein>
    <submittedName>
        <fullName evidence="7">Rhinocladiella mackenziei CBS 650.93 unplaced genomic scaffold supercont1.2, whole genome shotgun sequence</fullName>
    </submittedName>
</protein>
<name>A0A0D2HE13_9EURO</name>
<sequence>MAAYLCTTTFSLVESSPKMSPTKVLVFCLLLGIVVECIRQNLKFKKAYRFPTLVPGLPIVGNSFQMPVTGQGPFIQRLADKYGEMFTMKFGRTYWVFLNSSRVVMSVVFGRRSKLDDPELAELLGTAEEFVQYLIPGRALVDSMPFLTKIQWLKSWQPWRWYGDDLYRRTRHIYKREIDNLRQRQRQGIQKPCFMTELLDAGKDREFSEDELYFIAGALMEAGSDATRVALHEVVAGAALFPDWVERARVELDSVCGANGERLSDFSDIEHCPIIKGAVKESIRWKPSIPETGIPHLLIRDDEFEGYKFPAGTIFT</sequence>
<reference evidence="7 8" key="1">
    <citation type="submission" date="2015-01" db="EMBL/GenBank/DDBJ databases">
        <title>The Genome Sequence of Rhinocladiella mackenzie CBS 650.93.</title>
        <authorList>
            <consortium name="The Broad Institute Genomics Platform"/>
            <person name="Cuomo C."/>
            <person name="de Hoog S."/>
            <person name="Gorbushina A."/>
            <person name="Stielow B."/>
            <person name="Teixiera M."/>
            <person name="Abouelleil A."/>
            <person name="Chapman S.B."/>
            <person name="Priest M."/>
            <person name="Young S.K."/>
            <person name="Wortman J."/>
            <person name="Nusbaum C."/>
            <person name="Birren B."/>
        </authorList>
    </citation>
    <scope>NUCLEOTIDE SEQUENCE [LARGE SCALE GENOMIC DNA]</scope>
    <source>
        <strain evidence="7 8">CBS 650.93</strain>
    </source>
</reference>
<dbReference type="Proteomes" id="UP000053617">
    <property type="component" value="Unassembled WGS sequence"/>
</dbReference>
<keyword evidence="8" id="KW-1185">Reference proteome</keyword>
<evidence type="ECO:0000313" key="7">
    <source>
        <dbReference type="EMBL" id="KIX08808.1"/>
    </source>
</evidence>
<dbReference type="EMBL" id="KN847476">
    <property type="protein sequence ID" value="KIX08808.1"/>
    <property type="molecule type" value="Genomic_DNA"/>
</dbReference>
<dbReference type="AlphaFoldDB" id="A0A0D2HE13"/>
<accession>A0A0D2HE13</accession>
<comment type="similarity">
    <text evidence="2">Belongs to the cytochrome P450 family.</text>
</comment>
<gene>
    <name evidence="7" type="ORF">Z518_03465</name>
</gene>
<dbReference type="GO" id="GO:0004497">
    <property type="term" value="F:monooxygenase activity"/>
    <property type="evidence" value="ECO:0007669"/>
    <property type="project" value="InterPro"/>
</dbReference>
<evidence type="ECO:0000256" key="5">
    <source>
        <dbReference type="ARBA" id="ARBA00023004"/>
    </source>
</evidence>
<keyword evidence="4" id="KW-0560">Oxidoreductase</keyword>
<evidence type="ECO:0000256" key="3">
    <source>
        <dbReference type="ARBA" id="ARBA00022723"/>
    </source>
</evidence>
<keyword evidence="5" id="KW-0408">Iron</keyword>
<dbReference type="InterPro" id="IPR036396">
    <property type="entry name" value="Cyt_P450_sf"/>
</dbReference>
<dbReference type="Gene3D" id="1.10.630.10">
    <property type="entry name" value="Cytochrome P450"/>
    <property type="match status" value="2"/>
</dbReference>
<keyword evidence="6" id="KW-0503">Monooxygenase</keyword>
<dbReference type="PANTHER" id="PTHR46300:SF2">
    <property type="entry name" value="CYTOCHROME P450 MONOOXYGENASE ALNH-RELATED"/>
    <property type="match status" value="1"/>
</dbReference>
<evidence type="ECO:0000256" key="1">
    <source>
        <dbReference type="ARBA" id="ARBA00001971"/>
    </source>
</evidence>
<dbReference type="InterPro" id="IPR050364">
    <property type="entry name" value="Cytochrome_P450_fung"/>
</dbReference>
<dbReference type="GO" id="GO:0016705">
    <property type="term" value="F:oxidoreductase activity, acting on paired donors, with incorporation or reduction of molecular oxygen"/>
    <property type="evidence" value="ECO:0007669"/>
    <property type="project" value="InterPro"/>
</dbReference>
<dbReference type="GeneID" id="25291536"/>
<evidence type="ECO:0000313" key="8">
    <source>
        <dbReference type="Proteomes" id="UP000053617"/>
    </source>
</evidence>